<dbReference type="OrthoDB" id="36775at2157"/>
<dbReference type="HOGENOM" id="CLU_1269949_0_0_2"/>
<reference evidence="1 2" key="1">
    <citation type="submission" date="2012-01" db="EMBL/GenBank/DDBJ databases">
        <title>Improved High-Quality Draft sequence of Metallosphaera yellowstonensis MK1.</title>
        <authorList>
            <consortium name="US DOE Joint Genome Institute"/>
            <person name="Lucas S."/>
            <person name="Han J."/>
            <person name="Cheng J.-F."/>
            <person name="Goodwin L."/>
            <person name="Pitluck S."/>
            <person name="Peters L."/>
            <person name="Teshima H."/>
            <person name="Detter J.C."/>
            <person name="Han C."/>
            <person name="Tapia R."/>
            <person name="Land M."/>
            <person name="Hauser L."/>
            <person name="Kyrpides N."/>
            <person name="Kozubal M."/>
            <person name="Macur R.E."/>
            <person name="Jay Z."/>
            <person name="Inskeep W."/>
            <person name="Woyke T."/>
        </authorList>
    </citation>
    <scope>NUCLEOTIDE SEQUENCE [LARGE SCALE GENOMIC DNA]</scope>
    <source>
        <strain evidence="1 2">MK1</strain>
    </source>
</reference>
<protein>
    <submittedName>
        <fullName evidence="1">Uncharacterized protein</fullName>
    </submittedName>
</protein>
<dbReference type="AlphaFoldDB" id="H2C9A7"/>
<sequence length="217" mass="24696">MSAKEEWLGRHESSERISRLYSLLIRAEEIHEEYEEPPTTDLKYLFTVGGMEGTVKGRGPQPYTQIYFEIAREHLRFLKEVLLPFSRKTMETGIEFLAFTTDEGEYAIFEGEENRVTLPMPHGVTSAHTHPGICLFSKPDLETADSLFIRGYVSVAVMNPTCALLLFKSGPYTLEDREALSDLAKRVKKAKDVRELAQAYADFKAGNLQIWSTPLDR</sequence>
<keyword evidence="2" id="KW-1185">Reference proteome</keyword>
<evidence type="ECO:0000313" key="1">
    <source>
        <dbReference type="EMBL" id="EHP68733.1"/>
    </source>
</evidence>
<dbReference type="Proteomes" id="UP000003980">
    <property type="component" value="Unassembled WGS sequence"/>
</dbReference>
<proteinExistence type="predicted"/>
<gene>
    <name evidence="1" type="ORF">MetMK1DRAFT_00031780</name>
</gene>
<evidence type="ECO:0000313" key="2">
    <source>
        <dbReference type="Proteomes" id="UP000003980"/>
    </source>
</evidence>
<organism evidence="1 2">
    <name type="scientific">Metallosphaera yellowstonensis MK1</name>
    <dbReference type="NCBI Taxonomy" id="671065"/>
    <lineage>
        <taxon>Archaea</taxon>
        <taxon>Thermoproteota</taxon>
        <taxon>Thermoprotei</taxon>
        <taxon>Sulfolobales</taxon>
        <taxon>Sulfolobaceae</taxon>
        <taxon>Metallosphaera</taxon>
    </lineage>
</organism>
<dbReference type="STRING" id="671065.MetMK1DRAFT_00031780"/>
<dbReference type="eggNOG" id="arCOG03882">
    <property type="taxonomic scope" value="Archaea"/>
</dbReference>
<dbReference type="EMBL" id="JH597770">
    <property type="protein sequence ID" value="EHP68733.1"/>
    <property type="molecule type" value="Genomic_DNA"/>
</dbReference>
<name>H2C9A7_9CREN</name>
<dbReference type="RefSeq" id="WP_009075467.1">
    <property type="nucleotide sequence ID" value="NZ_JH597770.1"/>
</dbReference>
<accession>H2C9A7</accession>